<dbReference type="Proteomes" id="UP000001950">
    <property type="component" value="Chromosome 4"/>
</dbReference>
<evidence type="ECO:0000313" key="2">
    <source>
        <dbReference type="EMBL" id="CAI76770.1"/>
    </source>
</evidence>
<dbReference type="VEuPathDB" id="PiroplasmaDB:TA10125"/>
<evidence type="ECO:0000313" key="3">
    <source>
        <dbReference type="Proteomes" id="UP000001950"/>
    </source>
</evidence>
<protein>
    <submittedName>
        <fullName evidence="2">Uncharacterized protein</fullName>
    </submittedName>
</protein>
<dbReference type="OrthoDB" id="7668193at2759"/>
<accession>Q4U8T3</accession>
<dbReference type="SUPFAM" id="SSF50998">
    <property type="entry name" value="Quinoprotein alcohol dehydrogenase-like"/>
    <property type="match status" value="1"/>
</dbReference>
<dbReference type="KEGG" id="tan:TA10125"/>
<dbReference type="EMBL" id="CR940353">
    <property type="protein sequence ID" value="CAI76770.1"/>
    <property type="molecule type" value="Genomic_DNA"/>
</dbReference>
<name>Q4U8T3_THEAN</name>
<sequence>MFHGFITKNKKKHILERRVYEYLETCQCVKFTGILAKGENILNVSKNGDLILLTGKSWVILLSKEYDLLNPHISSSTFHGIYSFLDALSGSCCCDYNLIASSIAPQSRMSVKKLDYKTRCTSSLWYSDDNSIFLTSGDYKIDVWDADEFEIAYSFSDLSSLVSSVTLSNQNSAYPQIIAGLSCGSITLCDTRHASASIFCKPSFSSPLTCIKSLKHNENQLIATYDNLLMLVWDLRRFNKPLHKITNADKCRNDPIIWGCTVNSSSQNSVTRVLHEKVSADFKYEDDLWNYIRDHGSAPKKSKSLSLPIRKNSFMDPTIKHRRVLSSDHSINYSRYLDDKLMNSVKYTNGDFNGIEKEYKNKQLKKRIELNLQHTPPNFAPDNSNSIKSQMVPDKRSEVCTDIQISDHDFNIYIAHKGGIIECYNSNTFKLLKTINVKEFDSSMSNGTTKSHDQKIKIQLMSEDSVLAFNNMDLVGFVNLRNDQLIKYILVESKDSPQRTGPNRANQRSFFHDIHFEMGIINELQRFTQNNMPNNHGEQEHRGNEEGNQLDGQDLIAQQEALIRNRHFERQRGNRRAATDAAITRGLSNYSREEIAKDMNIKDISTTPSIREIYVTNGCGQLFEIHTGTT</sequence>
<gene>
    <name evidence="2" type="ORF">TA10125</name>
</gene>
<dbReference type="GeneID" id="3863344"/>
<evidence type="ECO:0000256" key="1">
    <source>
        <dbReference type="SAM" id="MobiDB-lite"/>
    </source>
</evidence>
<proteinExistence type="predicted"/>
<dbReference type="InterPro" id="IPR015943">
    <property type="entry name" value="WD40/YVTN_repeat-like_dom_sf"/>
</dbReference>
<dbReference type="AlphaFoldDB" id="Q4U8T3"/>
<dbReference type="InParanoid" id="Q4U8T3"/>
<dbReference type="RefSeq" id="XP_953395.1">
    <property type="nucleotide sequence ID" value="XM_948302.1"/>
</dbReference>
<organism evidence="2 3">
    <name type="scientific">Theileria annulata</name>
    <dbReference type="NCBI Taxonomy" id="5874"/>
    <lineage>
        <taxon>Eukaryota</taxon>
        <taxon>Sar</taxon>
        <taxon>Alveolata</taxon>
        <taxon>Apicomplexa</taxon>
        <taxon>Aconoidasida</taxon>
        <taxon>Piroplasmida</taxon>
        <taxon>Theileriidae</taxon>
        <taxon>Theileria</taxon>
    </lineage>
</organism>
<keyword evidence="3" id="KW-1185">Reference proteome</keyword>
<feature type="region of interest" description="Disordered" evidence="1">
    <location>
        <begin position="529"/>
        <end position="548"/>
    </location>
</feature>
<dbReference type="OMA" id="DKRSEVC"/>
<dbReference type="eggNOG" id="ENOG502TN4A">
    <property type="taxonomic scope" value="Eukaryota"/>
</dbReference>
<dbReference type="InterPro" id="IPR011047">
    <property type="entry name" value="Quinoprotein_ADH-like_sf"/>
</dbReference>
<reference evidence="2 3" key="1">
    <citation type="journal article" date="2005" name="Science">
        <title>Genome of the host-cell transforming parasite Theileria annulata compared with T. parva.</title>
        <authorList>
            <person name="Pain A."/>
            <person name="Renauld H."/>
            <person name="Berriman M."/>
            <person name="Murphy L."/>
            <person name="Yeats C.A."/>
            <person name="Weir W."/>
            <person name="Kerhornou A."/>
            <person name="Aslett M."/>
            <person name="Bishop R."/>
            <person name="Bouchier C."/>
            <person name="Cochet M."/>
            <person name="Coulson R.M.R."/>
            <person name="Cronin A."/>
            <person name="de Villiers E.P."/>
            <person name="Fraser A."/>
            <person name="Fosker N."/>
            <person name="Gardner M."/>
            <person name="Goble A."/>
            <person name="Griffiths-Jones S."/>
            <person name="Harris D.E."/>
            <person name="Katzer F."/>
            <person name="Larke N."/>
            <person name="Lord A."/>
            <person name="Maser P."/>
            <person name="McKellar S."/>
            <person name="Mooney P."/>
            <person name="Morton F."/>
            <person name="Nene V."/>
            <person name="O'Neil S."/>
            <person name="Price C."/>
            <person name="Quail M.A."/>
            <person name="Rabbinowitsch E."/>
            <person name="Rawlings N.D."/>
            <person name="Rutter S."/>
            <person name="Saunders D."/>
            <person name="Seeger K."/>
            <person name="Shah T."/>
            <person name="Squares R."/>
            <person name="Squares S."/>
            <person name="Tivey A."/>
            <person name="Walker A.R."/>
            <person name="Woodward J."/>
            <person name="Dobbelaere D.A.E."/>
            <person name="Langsley G."/>
            <person name="Rajandream M.A."/>
            <person name="McKeever D."/>
            <person name="Shiels B."/>
            <person name="Tait A."/>
            <person name="Barrell B.G."/>
            <person name="Hall N."/>
        </authorList>
    </citation>
    <scope>NUCLEOTIDE SEQUENCE [LARGE SCALE GENOMIC DNA]</scope>
    <source>
        <strain evidence="3">Ankara</strain>
    </source>
</reference>
<dbReference type="STRING" id="5874.Q4U8T3"/>
<dbReference type="Gene3D" id="2.130.10.10">
    <property type="entry name" value="YVTN repeat-like/Quinoprotein amine dehydrogenase"/>
    <property type="match status" value="1"/>
</dbReference>